<dbReference type="InterPro" id="IPR025110">
    <property type="entry name" value="AMP-bd_C"/>
</dbReference>
<dbReference type="InterPro" id="IPR010071">
    <property type="entry name" value="AA_adenyl_dom"/>
</dbReference>
<dbReference type="Pfam" id="PF00550">
    <property type="entry name" value="PP-binding"/>
    <property type="match status" value="3"/>
</dbReference>
<dbReference type="Gene3D" id="3.30.559.10">
    <property type="entry name" value="Chloramphenicol acetyltransferase-like domain"/>
    <property type="match status" value="4"/>
</dbReference>
<organism evidence="9 10">
    <name type="scientific">Lentzea guizhouensis</name>
    <dbReference type="NCBI Taxonomy" id="1586287"/>
    <lineage>
        <taxon>Bacteria</taxon>
        <taxon>Bacillati</taxon>
        <taxon>Actinomycetota</taxon>
        <taxon>Actinomycetes</taxon>
        <taxon>Pseudonocardiales</taxon>
        <taxon>Pseudonocardiaceae</taxon>
        <taxon>Lentzea</taxon>
    </lineage>
</organism>
<dbReference type="GO" id="GO:0017000">
    <property type="term" value="P:antibiotic biosynthetic process"/>
    <property type="evidence" value="ECO:0007669"/>
    <property type="project" value="UniProtKB-KW"/>
</dbReference>
<dbReference type="SUPFAM" id="SSF52777">
    <property type="entry name" value="CoA-dependent acyltransferases"/>
    <property type="match status" value="8"/>
</dbReference>
<feature type="domain" description="Carrier" evidence="8">
    <location>
        <begin position="136"/>
        <end position="210"/>
    </location>
</feature>
<dbReference type="NCBIfam" id="TIGR01733">
    <property type="entry name" value="AA-adenyl-dom"/>
    <property type="match status" value="2"/>
</dbReference>
<feature type="region of interest" description="Disordered" evidence="7">
    <location>
        <begin position="2238"/>
        <end position="2275"/>
    </location>
</feature>
<name>A0A1B2HS01_9PSEU</name>
<evidence type="ECO:0000313" key="10">
    <source>
        <dbReference type="Proteomes" id="UP000093053"/>
    </source>
</evidence>
<dbReference type="RefSeq" id="WP_065918822.1">
    <property type="nucleotide sequence ID" value="NZ_CP016793.1"/>
</dbReference>
<dbReference type="PROSITE" id="PS50075">
    <property type="entry name" value="CARRIER"/>
    <property type="match status" value="3"/>
</dbReference>
<evidence type="ECO:0000256" key="7">
    <source>
        <dbReference type="SAM" id="MobiDB-lite"/>
    </source>
</evidence>
<evidence type="ECO:0000256" key="4">
    <source>
        <dbReference type="ARBA" id="ARBA00022553"/>
    </source>
</evidence>
<dbReference type="KEGG" id="led:BBK82_35190"/>
<dbReference type="PROSITE" id="PS00012">
    <property type="entry name" value="PHOSPHOPANTETHEINE"/>
    <property type="match status" value="3"/>
</dbReference>
<dbReference type="FunFam" id="1.10.1200.10:FF:000005">
    <property type="entry name" value="Nonribosomal peptide synthetase 1"/>
    <property type="match status" value="3"/>
</dbReference>
<dbReference type="Gene3D" id="3.30.559.30">
    <property type="entry name" value="Nonribosomal peptide synthetase, condensation domain"/>
    <property type="match status" value="4"/>
</dbReference>
<dbReference type="OrthoDB" id="2472181at2"/>
<dbReference type="GO" id="GO:0003824">
    <property type="term" value="F:catalytic activity"/>
    <property type="evidence" value="ECO:0007669"/>
    <property type="project" value="InterPro"/>
</dbReference>
<dbReference type="Proteomes" id="UP000093053">
    <property type="component" value="Chromosome"/>
</dbReference>
<dbReference type="InterPro" id="IPR023213">
    <property type="entry name" value="CAT-like_dom_sf"/>
</dbReference>
<dbReference type="CDD" id="cd19534">
    <property type="entry name" value="E_NRPS"/>
    <property type="match status" value="2"/>
</dbReference>
<feature type="compositionally biased region" description="Basic and acidic residues" evidence="7">
    <location>
        <begin position="2256"/>
        <end position="2271"/>
    </location>
</feature>
<keyword evidence="4" id="KW-0597">Phosphoprotein</keyword>
<dbReference type="SMART" id="SM00823">
    <property type="entry name" value="PKS_PP"/>
    <property type="match status" value="3"/>
</dbReference>
<dbReference type="PANTHER" id="PTHR45527">
    <property type="entry name" value="NONRIBOSOMAL PEPTIDE SYNTHETASE"/>
    <property type="match status" value="1"/>
</dbReference>
<keyword evidence="3" id="KW-0596">Phosphopantetheine</keyword>
<feature type="domain" description="Carrier" evidence="8">
    <location>
        <begin position="2632"/>
        <end position="2706"/>
    </location>
</feature>
<comment type="cofactor">
    <cofactor evidence="1">
        <name>pantetheine 4'-phosphate</name>
        <dbReference type="ChEBI" id="CHEBI:47942"/>
    </cofactor>
</comment>
<evidence type="ECO:0000256" key="5">
    <source>
        <dbReference type="ARBA" id="ARBA00022737"/>
    </source>
</evidence>
<sequence>MADPFGPPGSRMYRTGDLVRWTADGAEYPAADDQVKIRGYRVEPGEAEAALLGLPGVVEAAVVAQEVEAGTHRLVGYVVGAVDADELRAGVKRRLPDYLVPSLFVLLDELPKTDSGKVDRRALPAPEAGGGQDHVAPRTAVERELARVWSEALRVDRVGVHDNFFGLGGDSILSIQVVSKARQAGLELVTKDLFTHQTIAELATVVRTSEPKTDLPEIAGPAPLTPIQRWYLASNEDNPHHFTMSVHLELTDDVDADALARALAAVVAHHEGLRTRFTRVNGEWVQDVADAVVELERHDVSAEEEEAAVAQTGLDITHGPVMRALLFSGKRLSLVVHHLVVDGVSWRILLGDLETAYRQALAGERIVLDPVGTRFTQWAHRLAGHVRSGAFDAELPHWTAALAVPGDVPVDRDGPNTADSTRVISVRLDREHTDALLHRVPDVYRTQVNDVLLSALGRALSGWTGRDRVAVTMEGHGREDVLDGADISRTVGWFTTQYPVALTVPAGDWGAVLKSVKEQLRAVPGRGFGFEALRQLRDNSLAGSALPPVSFNYHGRFDVAAAGEGLVRGRLEDRGADAAADRTRPFQLDVVGGVEDGELVLSWFYSEHLHDESTVRAVADAVVRGLAEIVAHCAEPGAGGRTPSDFPLAHLDQAAVDRLVGTGAEVEDVYPLTPLQTGMLFHTLVDDTSTAYSNRFRLRLAGVSDPDALAEACRRVVDRTPVLRGGVVWEGVEAPVQVVRHRVDVPITLHDWRHLPVEEQEAAHDSVGGEELDLTTPPLLRLAIARLTDDEVTLFWTAHHVLLDGWSFAQVLVEVSEQYTALVHGREPELAPRRPFRDYLRWLAEQDTAAAERHWRQVLAGVEAPTPLPYDRSPVQAHRAESSASVHIALDADRSARLNRVARAAGLTANTVVQGAWALLLSRYSGESDVVFGTTVSGRPAELPGIGSMVGMFINTVPTRVGVDPHASVLPWLREVQAAQTESRRFDFVSLAELRSWSGVPAGSALFDSAVVFENYPVDELLDDEQGVRVLDVAGADTTNFPLALSANLGDRLRLELDYDPRLFDTATVERIAARLAVVLEEIATDPHRPLGELPLMTDDERQQVLVEWNATAGEVTADSVVEVFEAQVRATPDATALVVGDRSLSFAELNAWANRVARVFVASGVGPERLVALSLPRSVEFVVALLAIWKAGGVYLPVDPSLPADRVEFLLRDADPVLVVRGSLPDADDQDAGDLAPVGGDHAAYVIYTSGSSGRPKGVVVEHASLVNLLVNHREDFVAGSRLRVALSAVFSFDTSLEGIVLMADGHELHVLDEDVRLDPPALVRYVVDHRIDFMDLTPSYARQLVEAGLLDGEHRPKVLMLGGEAIGEDLWRRLADVPGTTSYNFYGPTESTVDALSCRITADAPVAVGRPLLNTRAYVLDEQLRPVPVGVPGELFLAGVQLARGYLGRPGLTADRFLADPFGGPGERMYRTGDRARWLADGTLDYLGRTDDQVKIRGHRIEPGEVEAVLTQHPDVREAVVIAREVDGHQRLVAYVTGAGKDLRPWLADRLPDYLVPSAFVGLDAIPLNANGKVDRRALPAPDLQAAASAYRAPRTPVEQQVCRIWADVLGVPRVGLDDNFFELGGDSILSIRVVSRLRTELDAPVSPRALFNSPTVARLVHELGTGAAEDVVPQVPRDGALPLSFAQQRLWFLDQFEPESTDYLSPSLLRLRGQLDVDALNRALTALVARHESLRTTFDGVDGHGVQVVHPPQPVEVPVLDVPGGEDGLHEVLVRESTRPFDLARGPLLRPVLLRVAEDDHVLLLLAHHIVTDGWSNGVLTSELNLLYRGSTLPELPIQYADYAAWQRDRLTGPLLDEQLAFWRDRLAGVTPLELPTDRPRPAVRTNHGAVHLFTLPTEVAEGLKALAHQQNGTLFMALVAACQVLFARWSRQDDIAVGTVASGRERAELENLVGFFVNTLVLRSTVDGSATFRDFLGEVRGGVLDAFAHQDVPFERVVDELKPDRDTSRTPLFQAMVILQNTPDAAPDLPGLQVEDLPLPVVAANFDLTWEFQQDDDALHAAVNYNTDLFDAATVERMAGHLRVLLTAAVADPDRPLADLPLMDADEERKVLHAWNDTAHAVPDATITELFEAQVTRTPDATAVVDGAAVWSYAELNARANRLAHRLITQDVGPGRYVAISLPRSAELLVAVLAVLKAGAAYVPVEPDQPADRVAFVLDDARPVLVIDDPALVHVTDDRDDNPGPRDQAPVHVDDGRDDNPGDHDRTAPLSTRDPAYVIYTSGSTGRPKGVVVEHRSVVNYLAWATEVYGGLRGAAVLHSPVSFDLTVTTLFGPLLAGGRIVVSDLDEDAVPVEQAAFLKATPSHLALLGAVSPQLSPTGDLVVGGEQLLGAVVDEWRRANPTAVVINEYGPTETTVGCMEHRVEPGEQLDPGPVPIGHPAWNTRLYVVDDQFRPVPLGVAGELCIAGDGLARGYLNRPGLTAASFVACPFGAPGERMYRSGDLVRRRADGVLEYLGRIDDQVKIRGHRVEPGEVESALLRHPLVAEAAVVAADTGQGHARLVAYLVATGEVTTAELRAFLADRLPAYMVPSAFVPLPVLPVTPNGKLDRAALPAPEPVADDGGAHVPPRTPVEQTLAEVWAAVLGADRVGVRDNFFELGGDSILVIQVVSRARKAGLALTTKSLFRNQTIEALAPFVTELETEPVNTAEVVGDVPLTPIQRWFFETHTATHHFAQSMLLELTEDLDDTALENGLAALVAHHDALRMRFEQVAGEWRQHNDPVRPGSVLERHDLTAIGEPERQAHMVKIADEAHAGFDLAEGPLYRFVLFHADDLPAPRLFLTVHHLVVDGVSWRILLDDLDTAYRQAVRGEAVDLGAKSTSFREWADGLAQYVAGGALDDELDHWVSALAAAPLPVDHEQPTPGTPAAEVHVVLDARDTDALLHDAPTAYRTRINDVLLAALACALSRFTGERTVSLDMEGHGREDVLGADLSRTVGWFTTLYPVGLTLPGDGATWREVVKAVRRQLRTVPGNGFGFGALKHLGGREQLAGPGPQVVFNYLGQSGSTADDAGGGLYRTVLDPIGQDGDPTDRGPHLLEVVGGVAAGELRFTWHYQPDRHEEATVRRVAGDFLDALRGIAADCRSDR</sequence>
<dbReference type="SUPFAM" id="SSF56801">
    <property type="entry name" value="Acetyl-CoA synthetase-like"/>
    <property type="match status" value="3"/>
</dbReference>
<feature type="compositionally biased region" description="Basic and acidic residues" evidence="7">
    <location>
        <begin position="2239"/>
        <end position="2248"/>
    </location>
</feature>
<dbReference type="FunFam" id="2.30.38.10:FF:000001">
    <property type="entry name" value="Non-ribosomal peptide synthetase PvdI"/>
    <property type="match status" value="2"/>
</dbReference>
<accession>A0A1B2HS01</accession>
<keyword evidence="10" id="KW-1185">Reference proteome</keyword>
<dbReference type="InterPro" id="IPR009081">
    <property type="entry name" value="PP-bd_ACP"/>
</dbReference>
<dbReference type="InterPro" id="IPR006162">
    <property type="entry name" value="Ppantetheine_attach_site"/>
</dbReference>
<feature type="region of interest" description="Disordered" evidence="7">
    <location>
        <begin position="116"/>
        <end position="137"/>
    </location>
</feature>
<dbReference type="InterPro" id="IPR020806">
    <property type="entry name" value="PKS_PP-bd"/>
</dbReference>
<dbReference type="InterPro" id="IPR045851">
    <property type="entry name" value="AMP-bd_C_sf"/>
</dbReference>
<gene>
    <name evidence="9" type="ORF">BBK82_35190</name>
</gene>
<dbReference type="Gene3D" id="3.30.300.30">
    <property type="match status" value="3"/>
</dbReference>
<dbReference type="InterPro" id="IPR010060">
    <property type="entry name" value="NRPS_synth"/>
</dbReference>
<protein>
    <recommendedName>
        <fullName evidence="8">Carrier domain-containing protein</fullName>
    </recommendedName>
</protein>
<dbReference type="SUPFAM" id="SSF47336">
    <property type="entry name" value="ACP-like"/>
    <property type="match status" value="3"/>
</dbReference>
<evidence type="ECO:0000313" key="9">
    <source>
        <dbReference type="EMBL" id="ANZ40483.1"/>
    </source>
</evidence>
<dbReference type="GO" id="GO:0005737">
    <property type="term" value="C:cytoplasm"/>
    <property type="evidence" value="ECO:0007669"/>
    <property type="project" value="TreeGrafter"/>
</dbReference>
<feature type="domain" description="Carrier" evidence="8">
    <location>
        <begin position="1595"/>
        <end position="1670"/>
    </location>
</feature>
<keyword evidence="5" id="KW-0677">Repeat</keyword>
<dbReference type="PANTHER" id="PTHR45527:SF1">
    <property type="entry name" value="FATTY ACID SYNTHASE"/>
    <property type="match status" value="1"/>
</dbReference>
<dbReference type="InterPro" id="IPR001242">
    <property type="entry name" value="Condensation_dom"/>
</dbReference>
<dbReference type="Pfam" id="PF00501">
    <property type="entry name" value="AMP-binding"/>
    <property type="match status" value="2"/>
</dbReference>
<dbReference type="Pfam" id="PF13193">
    <property type="entry name" value="AMP-binding_C"/>
    <property type="match status" value="3"/>
</dbReference>
<evidence type="ECO:0000256" key="2">
    <source>
        <dbReference type="ARBA" id="ARBA00006432"/>
    </source>
</evidence>
<dbReference type="FunFam" id="3.30.300.30:FF:000010">
    <property type="entry name" value="Enterobactin synthetase component F"/>
    <property type="match status" value="2"/>
</dbReference>
<dbReference type="CDD" id="cd05930">
    <property type="entry name" value="A_NRPS"/>
    <property type="match status" value="2"/>
</dbReference>
<dbReference type="STRING" id="1586287.BBK82_35190"/>
<dbReference type="Gene3D" id="3.40.50.980">
    <property type="match status" value="4"/>
</dbReference>
<dbReference type="FunFam" id="3.40.50.980:FF:000001">
    <property type="entry name" value="Non-ribosomal peptide synthetase"/>
    <property type="match status" value="1"/>
</dbReference>
<dbReference type="PROSITE" id="PS00455">
    <property type="entry name" value="AMP_BINDING"/>
    <property type="match status" value="2"/>
</dbReference>
<evidence type="ECO:0000256" key="6">
    <source>
        <dbReference type="ARBA" id="ARBA00023194"/>
    </source>
</evidence>
<dbReference type="InterPro" id="IPR000873">
    <property type="entry name" value="AMP-dep_synth/lig_dom"/>
</dbReference>
<dbReference type="NCBIfam" id="TIGR01720">
    <property type="entry name" value="NRPS-para261"/>
    <property type="match status" value="2"/>
</dbReference>
<dbReference type="InterPro" id="IPR036736">
    <property type="entry name" value="ACP-like_sf"/>
</dbReference>
<dbReference type="CDD" id="cd19531">
    <property type="entry name" value="LCL_NRPS-like"/>
    <property type="match status" value="1"/>
</dbReference>
<dbReference type="GO" id="GO:0031177">
    <property type="term" value="F:phosphopantetheine binding"/>
    <property type="evidence" value="ECO:0007669"/>
    <property type="project" value="InterPro"/>
</dbReference>
<reference evidence="9 10" key="1">
    <citation type="submission" date="2016-07" db="EMBL/GenBank/DDBJ databases">
        <title>Complete genome sequence of the Lentzea guizhouensis DHS C013.</title>
        <authorList>
            <person name="Cao C."/>
        </authorList>
    </citation>
    <scope>NUCLEOTIDE SEQUENCE [LARGE SCALE GENOMIC DNA]</scope>
    <source>
        <strain evidence="9 10">DHS C013</strain>
    </source>
</reference>
<dbReference type="Pfam" id="PF00668">
    <property type="entry name" value="Condensation"/>
    <property type="match status" value="4"/>
</dbReference>
<dbReference type="InterPro" id="IPR020845">
    <property type="entry name" value="AMP-binding_CS"/>
</dbReference>
<dbReference type="Gene3D" id="2.30.38.10">
    <property type="entry name" value="Luciferase, Domain 3"/>
    <property type="match status" value="2"/>
</dbReference>
<dbReference type="GO" id="GO:0008610">
    <property type="term" value="P:lipid biosynthetic process"/>
    <property type="evidence" value="ECO:0007669"/>
    <property type="project" value="UniProtKB-ARBA"/>
</dbReference>
<dbReference type="Gene3D" id="1.10.1200.10">
    <property type="entry name" value="ACP-like"/>
    <property type="match status" value="3"/>
</dbReference>
<evidence type="ECO:0000259" key="8">
    <source>
        <dbReference type="PROSITE" id="PS50075"/>
    </source>
</evidence>
<dbReference type="EMBL" id="CP016793">
    <property type="protein sequence ID" value="ANZ40483.1"/>
    <property type="molecule type" value="Genomic_DNA"/>
</dbReference>
<evidence type="ECO:0000256" key="1">
    <source>
        <dbReference type="ARBA" id="ARBA00001957"/>
    </source>
</evidence>
<dbReference type="CDD" id="cd19543">
    <property type="entry name" value="DCL_NRPS"/>
    <property type="match status" value="1"/>
</dbReference>
<keyword evidence="6" id="KW-0045">Antibiotic biosynthesis</keyword>
<dbReference type="NCBIfam" id="NF003417">
    <property type="entry name" value="PRK04813.1"/>
    <property type="match status" value="3"/>
</dbReference>
<comment type="similarity">
    <text evidence="2">Belongs to the ATP-dependent AMP-binding enzyme family.</text>
</comment>
<dbReference type="GO" id="GO:0043041">
    <property type="term" value="P:amino acid activation for nonribosomal peptide biosynthetic process"/>
    <property type="evidence" value="ECO:0007669"/>
    <property type="project" value="TreeGrafter"/>
</dbReference>
<evidence type="ECO:0000256" key="3">
    <source>
        <dbReference type="ARBA" id="ARBA00022450"/>
    </source>
</evidence>
<dbReference type="GO" id="GO:0044550">
    <property type="term" value="P:secondary metabolite biosynthetic process"/>
    <property type="evidence" value="ECO:0007669"/>
    <property type="project" value="TreeGrafter"/>
</dbReference>
<proteinExistence type="inferred from homology"/>